<feature type="compositionally biased region" description="Basic and acidic residues" evidence="1">
    <location>
        <begin position="85"/>
        <end position="103"/>
    </location>
</feature>
<evidence type="ECO:0000313" key="2">
    <source>
        <dbReference type="EMBL" id="RDK39196.1"/>
    </source>
</evidence>
<sequence>MSIFSLCIALPKLKGATRPTPPLAMSLTPAFAGTPELYCSTYHIAFPSSTALAAFSLLRYLHTNADGPSKPSAFATCPRTTDGTGDAHSRLDWPLAHEQRRLN</sequence>
<dbReference type="AlphaFoldDB" id="A0A370PAI8"/>
<feature type="region of interest" description="Disordered" evidence="1">
    <location>
        <begin position="67"/>
        <end position="103"/>
    </location>
</feature>
<dbReference type="EMBL" id="KZ851862">
    <property type="protein sequence ID" value="RDK39196.1"/>
    <property type="molecule type" value="Genomic_DNA"/>
</dbReference>
<accession>A0A370PAI8</accession>
<gene>
    <name evidence="2" type="ORF">M752DRAFT_296750</name>
</gene>
<organism evidence="2 3">
    <name type="scientific">Aspergillus phoenicis ATCC 13157</name>
    <dbReference type="NCBI Taxonomy" id="1353007"/>
    <lineage>
        <taxon>Eukaryota</taxon>
        <taxon>Fungi</taxon>
        <taxon>Dikarya</taxon>
        <taxon>Ascomycota</taxon>
        <taxon>Pezizomycotina</taxon>
        <taxon>Eurotiomycetes</taxon>
        <taxon>Eurotiomycetidae</taxon>
        <taxon>Eurotiales</taxon>
        <taxon>Aspergillaceae</taxon>
        <taxon>Aspergillus</taxon>
    </lineage>
</organism>
<name>A0A370PAI8_ASPPH</name>
<proteinExistence type="predicted"/>
<dbReference type="Proteomes" id="UP000254937">
    <property type="component" value="Unassembled WGS sequence"/>
</dbReference>
<protein>
    <submittedName>
        <fullName evidence="2">Uncharacterized protein</fullName>
    </submittedName>
</protein>
<evidence type="ECO:0000313" key="3">
    <source>
        <dbReference type="Proteomes" id="UP000254937"/>
    </source>
</evidence>
<evidence type="ECO:0000256" key="1">
    <source>
        <dbReference type="SAM" id="MobiDB-lite"/>
    </source>
</evidence>
<keyword evidence="3" id="KW-1185">Reference proteome</keyword>
<reference evidence="2 3" key="1">
    <citation type="submission" date="2018-07" db="EMBL/GenBank/DDBJ databases">
        <title>Section-level genome sequencing of Aspergillus section Nigri to investigate inter- and intra-species variation.</title>
        <authorList>
            <consortium name="DOE Joint Genome Institute"/>
            <person name="Vesth T.C."/>
            <person name="Nybo J.L."/>
            <person name="Theobald S."/>
            <person name="Frisvad J.C."/>
            <person name="Larsen T.O."/>
            <person name="Nielsen K.F."/>
            <person name="Hoof J.B."/>
            <person name="Brandl J."/>
            <person name="Salamov A."/>
            <person name="Riley R."/>
            <person name="Gladden J.M."/>
            <person name="Phatale P."/>
            <person name="Nielsen M.T."/>
            <person name="Lyhne E.K."/>
            <person name="Kogle M.E."/>
            <person name="Strasser K."/>
            <person name="McDonnell E."/>
            <person name="Barry K."/>
            <person name="Clum A."/>
            <person name="Chen C."/>
            <person name="Nolan M."/>
            <person name="Sandor L."/>
            <person name="Kuo A."/>
            <person name="Lipzen A."/>
            <person name="Hainaut M."/>
            <person name="Drula E."/>
            <person name="Tsang A."/>
            <person name="Magnuson J.K."/>
            <person name="Henrissat B."/>
            <person name="Wiebenga A."/>
            <person name="Simmons B.A."/>
            <person name="Makela M.R."/>
            <person name="De vries R.P."/>
            <person name="Grigoriev I.V."/>
            <person name="Mortensen U.H."/>
            <person name="Baker S.E."/>
            <person name="Andersen M.R."/>
        </authorList>
    </citation>
    <scope>NUCLEOTIDE SEQUENCE [LARGE SCALE GENOMIC DNA]</scope>
    <source>
        <strain evidence="2 3">ATCC 13157</strain>
    </source>
</reference>